<reference evidence="1" key="1">
    <citation type="journal article" date="2021" name="Proc. Natl. Acad. Sci. U.S.A.">
        <title>A Catalog of Tens of Thousands of Viruses from Human Metagenomes Reveals Hidden Associations with Chronic Diseases.</title>
        <authorList>
            <person name="Tisza M.J."/>
            <person name="Buck C.B."/>
        </authorList>
    </citation>
    <scope>NUCLEOTIDE SEQUENCE</scope>
    <source>
        <strain evidence="1">CtpoI7</strain>
    </source>
</reference>
<proteinExistence type="predicted"/>
<name>A0A8S5PAU2_9CAUD</name>
<dbReference type="EMBL" id="BK015368">
    <property type="protein sequence ID" value="DAE03571.1"/>
    <property type="molecule type" value="Genomic_DNA"/>
</dbReference>
<evidence type="ECO:0000313" key="1">
    <source>
        <dbReference type="EMBL" id="DAE03571.1"/>
    </source>
</evidence>
<protein>
    <submittedName>
        <fullName evidence="1">Uncharacterized protein</fullName>
    </submittedName>
</protein>
<sequence length="73" mass="8834">MKDLYIDLMYYLEQNYPHEHDLIKFVEQADAGNVPEEIKIAIQLYDYNYLDIIDDYLDWLDGIDFLDRLEEIA</sequence>
<accession>A0A8S5PAU2</accession>
<organism evidence="1">
    <name type="scientific">Siphoviridae sp. ctpoI7</name>
    <dbReference type="NCBI Taxonomy" id="2825678"/>
    <lineage>
        <taxon>Viruses</taxon>
        <taxon>Duplodnaviria</taxon>
        <taxon>Heunggongvirae</taxon>
        <taxon>Uroviricota</taxon>
        <taxon>Caudoviricetes</taxon>
    </lineage>
</organism>